<proteinExistence type="predicted"/>
<keyword evidence="2" id="KW-1185">Reference proteome</keyword>
<gene>
    <name evidence="1" type="primary">94</name>
    <name evidence="1" type="ORF">DNAM5_94</name>
</gene>
<evidence type="ECO:0000313" key="1">
    <source>
        <dbReference type="EMBL" id="AGM11953.1"/>
    </source>
</evidence>
<dbReference type="KEGG" id="vg:16193492"/>
<dbReference type="GeneID" id="16193492"/>
<organism evidence="1 2">
    <name type="scientific">Haloarcula californiae tailed virus 1</name>
    <dbReference type="NCBI Taxonomy" id="1273746"/>
    <lineage>
        <taxon>Viruses</taxon>
        <taxon>Duplodnaviria</taxon>
        <taxon>Heunggongvirae</taxon>
        <taxon>Uroviricota</taxon>
        <taxon>Caudoviricetes</taxon>
        <taxon>Thumleimavirales</taxon>
        <taxon>Druskaviridae</taxon>
        <taxon>Hacavirus</taxon>
        <taxon>Hacavirus italiense</taxon>
        <taxon>Hacavirus HCTV1</taxon>
    </lineage>
</organism>
<accession>R4TP04</accession>
<name>R4TP04_9CAUD</name>
<dbReference type="OrthoDB" id="21648at10239"/>
<dbReference type="RefSeq" id="YP_008059655.1">
    <property type="nucleotide sequence ID" value="NC_021330.1"/>
</dbReference>
<dbReference type="EMBL" id="KC292029">
    <property type="protein sequence ID" value="AGM11953.1"/>
    <property type="molecule type" value="Genomic_DNA"/>
</dbReference>
<evidence type="ECO:0000313" key="2">
    <source>
        <dbReference type="Proteomes" id="UP000202086"/>
    </source>
</evidence>
<reference evidence="1 2" key="1">
    <citation type="submission" date="2012-12" db="EMBL/GenBank/DDBJ databases">
        <authorList>
            <person name="Sencilo A."/>
            <person name="Jacobs-Sera D."/>
            <person name="Russell D.A."/>
            <person name="Ko C."/>
            <person name="Atanasova N."/>
            <person name="Osterlund E."/>
            <person name="Oksanen H.M."/>
            <person name="Bamford D.H."/>
            <person name="Hatfull G.F."/>
            <person name="Roine E."/>
            <person name="Hendrix R.W."/>
        </authorList>
    </citation>
    <scope>NUCLEOTIDE SEQUENCE [LARGE SCALE GENOMIC DNA]</scope>
</reference>
<dbReference type="Proteomes" id="UP000202086">
    <property type="component" value="Segment"/>
</dbReference>
<sequence length="158" mass="17882">MDIPLLETQMSQKQKQVFDTTDEAVSFLYDNPDFDGELHVREREDLVQDLTDVQEEQSHSPDLPVTEGDVTHRCLFILDRNKARNPSRMLRAKDVLDLSTADSFDAAKALSSLLHAGYVNKRKRGMTAYFYITSTGERVLDLLGDPSDEVVGESVLEF</sequence>
<protein>
    <submittedName>
        <fullName evidence="1">Uncharacterized protein</fullName>
    </submittedName>
</protein>